<feature type="non-terminal residue" evidence="7">
    <location>
        <position position="1"/>
    </location>
</feature>
<dbReference type="Gene3D" id="1.20.1080.10">
    <property type="entry name" value="Glycerol uptake facilitator protein"/>
    <property type="match status" value="1"/>
</dbReference>
<comment type="subcellular location">
    <subcellularLocation>
        <location evidence="1">Membrane</location>
        <topology evidence="1">Multi-pass membrane protein</topology>
    </subcellularLocation>
</comment>
<evidence type="ECO:0000256" key="2">
    <source>
        <dbReference type="ARBA" id="ARBA00022692"/>
    </source>
</evidence>
<protein>
    <recommendedName>
        <fullName evidence="9">Aquaporin</fullName>
    </recommendedName>
</protein>
<dbReference type="InterPro" id="IPR051883">
    <property type="entry name" value="AQP11/12_channel"/>
</dbReference>
<evidence type="ECO:0000256" key="3">
    <source>
        <dbReference type="ARBA" id="ARBA00022989"/>
    </source>
</evidence>
<keyword evidence="4 6" id="KW-0472">Membrane</keyword>
<name>A0ABQ9EVF1_TEGGR</name>
<evidence type="ECO:0000256" key="5">
    <source>
        <dbReference type="SAM" id="MobiDB-lite"/>
    </source>
</evidence>
<organism evidence="7 8">
    <name type="scientific">Tegillarca granosa</name>
    <name type="common">Malaysian cockle</name>
    <name type="synonym">Anadara granosa</name>
    <dbReference type="NCBI Taxonomy" id="220873"/>
    <lineage>
        <taxon>Eukaryota</taxon>
        <taxon>Metazoa</taxon>
        <taxon>Spiralia</taxon>
        <taxon>Lophotrochozoa</taxon>
        <taxon>Mollusca</taxon>
        <taxon>Bivalvia</taxon>
        <taxon>Autobranchia</taxon>
        <taxon>Pteriomorphia</taxon>
        <taxon>Arcoida</taxon>
        <taxon>Arcoidea</taxon>
        <taxon>Arcidae</taxon>
        <taxon>Tegillarca</taxon>
    </lineage>
</organism>
<evidence type="ECO:0000313" key="7">
    <source>
        <dbReference type="EMBL" id="KAJ8307931.1"/>
    </source>
</evidence>
<dbReference type="PANTHER" id="PTHR21191:SF16">
    <property type="entry name" value="AQUAPORIN"/>
    <property type="match status" value="1"/>
</dbReference>
<feature type="transmembrane region" description="Helical" evidence="6">
    <location>
        <begin position="40"/>
        <end position="58"/>
    </location>
</feature>
<dbReference type="InterPro" id="IPR023271">
    <property type="entry name" value="Aquaporin-like"/>
</dbReference>
<evidence type="ECO:0000256" key="1">
    <source>
        <dbReference type="ARBA" id="ARBA00004141"/>
    </source>
</evidence>
<sequence>IVFNILSKFFKIYAQDFFKTLVFCTYSFGHGLMRDYHGNLGYFIVVVPLNTITVLMFTSGEGNPLGNWTNYLKGVIPLWKFITRIIVQIAAGLSAYRLGRTIYKLDYHWSFAHQLTETECTSALTVPVYAGFLIELSGTMYDAWVGYQQLLRFKPLEIFLKFMNMAAVVCMGVYLTGMFMHPSMATGLTFGCKGTSPLEHIFVYWAGPFIGIFLALKLDKFINLRGAKKTEKESSRTDTSKENHLEEQDQWNNNLRQRKKKKYYTK</sequence>
<reference evidence="7 8" key="1">
    <citation type="submission" date="2022-12" db="EMBL/GenBank/DDBJ databases">
        <title>Chromosome-level genome of Tegillarca granosa.</title>
        <authorList>
            <person name="Kim J."/>
        </authorList>
    </citation>
    <scope>NUCLEOTIDE SEQUENCE [LARGE SCALE GENOMIC DNA]</scope>
    <source>
        <strain evidence="7">Teg-2019</strain>
        <tissue evidence="7">Adductor muscle</tissue>
    </source>
</reference>
<evidence type="ECO:0000313" key="8">
    <source>
        <dbReference type="Proteomes" id="UP001217089"/>
    </source>
</evidence>
<feature type="transmembrane region" description="Helical" evidence="6">
    <location>
        <begin position="158"/>
        <end position="181"/>
    </location>
</feature>
<evidence type="ECO:0000256" key="4">
    <source>
        <dbReference type="ARBA" id="ARBA00023136"/>
    </source>
</evidence>
<feature type="region of interest" description="Disordered" evidence="5">
    <location>
        <begin position="229"/>
        <end position="266"/>
    </location>
</feature>
<keyword evidence="3 6" id="KW-1133">Transmembrane helix</keyword>
<dbReference type="PANTHER" id="PTHR21191">
    <property type="entry name" value="AQUAPORIN"/>
    <property type="match status" value="1"/>
</dbReference>
<keyword evidence="8" id="KW-1185">Reference proteome</keyword>
<proteinExistence type="predicted"/>
<comment type="caution">
    <text evidence="7">The sequence shown here is derived from an EMBL/GenBank/DDBJ whole genome shotgun (WGS) entry which is preliminary data.</text>
</comment>
<feature type="transmembrane region" description="Helical" evidence="6">
    <location>
        <begin position="78"/>
        <end position="96"/>
    </location>
</feature>
<feature type="compositionally biased region" description="Basic residues" evidence="5">
    <location>
        <begin position="256"/>
        <end position="266"/>
    </location>
</feature>
<dbReference type="EMBL" id="JARBDR010000678">
    <property type="protein sequence ID" value="KAJ8307931.1"/>
    <property type="molecule type" value="Genomic_DNA"/>
</dbReference>
<evidence type="ECO:0008006" key="9">
    <source>
        <dbReference type="Google" id="ProtNLM"/>
    </source>
</evidence>
<gene>
    <name evidence="7" type="ORF">KUTeg_014521</name>
</gene>
<evidence type="ECO:0000256" key="6">
    <source>
        <dbReference type="SAM" id="Phobius"/>
    </source>
</evidence>
<dbReference type="SUPFAM" id="SSF81338">
    <property type="entry name" value="Aquaporin-like"/>
    <property type="match status" value="1"/>
</dbReference>
<feature type="transmembrane region" description="Helical" evidence="6">
    <location>
        <begin position="201"/>
        <end position="218"/>
    </location>
</feature>
<dbReference type="Proteomes" id="UP001217089">
    <property type="component" value="Unassembled WGS sequence"/>
</dbReference>
<keyword evidence="2 6" id="KW-0812">Transmembrane</keyword>
<feature type="compositionally biased region" description="Basic and acidic residues" evidence="5">
    <location>
        <begin position="229"/>
        <end position="247"/>
    </location>
</feature>
<accession>A0ABQ9EVF1</accession>